<dbReference type="Proteomes" id="UP001281614">
    <property type="component" value="Unassembled WGS sequence"/>
</dbReference>
<dbReference type="AlphaFoldDB" id="A0AAD9YUQ4"/>
<name>A0AAD9YUQ4_COLKA</name>
<evidence type="ECO:0000313" key="3">
    <source>
        <dbReference type="Proteomes" id="UP001281614"/>
    </source>
</evidence>
<organism evidence="2 3">
    <name type="scientific">Colletotrichum kahawae</name>
    <name type="common">Coffee berry disease fungus</name>
    <dbReference type="NCBI Taxonomy" id="34407"/>
    <lineage>
        <taxon>Eukaryota</taxon>
        <taxon>Fungi</taxon>
        <taxon>Dikarya</taxon>
        <taxon>Ascomycota</taxon>
        <taxon>Pezizomycotina</taxon>
        <taxon>Sordariomycetes</taxon>
        <taxon>Hypocreomycetidae</taxon>
        <taxon>Glomerellales</taxon>
        <taxon>Glomerellaceae</taxon>
        <taxon>Colletotrichum</taxon>
        <taxon>Colletotrichum gloeosporioides species complex</taxon>
    </lineage>
</organism>
<keyword evidence="3" id="KW-1185">Reference proteome</keyword>
<dbReference type="EMBL" id="VYYT01000001">
    <property type="protein sequence ID" value="KAK2780216.1"/>
    <property type="molecule type" value="Genomic_DNA"/>
</dbReference>
<protein>
    <submittedName>
        <fullName evidence="2">Uncharacterized protein</fullName>
    </submittedName>
</protein>
<accession>A0AAD9YUQ4</accession>
<feature type="region of interest" description="Disordered" evidence="1">
    <location>
        <begin position="67"/>
        <end position="149"/>
    </location>
</feature>
<comment type="caution">
    <text evidence="2">The sequence shown here is derived from an EMBL/GenBank/DDBJ whole genome shotgun (WGS) entry which is preliminary data.</text>
</comment>
<proteinExistence type="predicted"/>
<feature type="compositionally biased region" description="Low complexity" evidence="1">
    <location>
        <begin position="75"/>
        <end position="87"/>
    </location>
</feature>
<evidence type="ECO:0000256" key="1">
    <source>
        <dbReference type="SAM" id="MobiDB-lite"/>
    </source>
</evidence>
<gene>
    <name evidence="2" type="ORF">CKAH01_00160</name>
</gene>
<sequence>MHRCMRQRQHDIVNLRRVSSLIKTHASLAKQRYPPLSRNHTPIHCIQPFSFQTPKLRFAIVRLRANPRSAGRQRASPPGSSSCSIASVRSDPKERSVSPGSPPSQIQPCRMPRIRVTHVKRAADTSCQTSKAGGQKRDPRPGAKDFTGADFETAGVRIDPRPWKHGQELPEKLVYASSQPMRTLELGPWLFPRDAEKPGSAHVPPDGKKGVETAPTQSLSALSLTLPSVIENEGHSSEHPPPCNGNIRRRRGILNQPPTYSNGMVVCTSAEQGGEEGRRYRYCGVNSP</sequence>
<evidence type="ECO:0000313" key="2">
    <source>
        <dbReference type="EMBL" id="KAK2780216.1"/>
    </source>
</evidence>
<reference evidence="2" key="1">
    <citation type="submission" date="2023-02" db="EMBL/GenBank/DDBJ databases">
        <title>Colletotrichum kahawae CIFC_Que2 genome sequencing and assembly.</title>
        <authorList>
            <person name="Baroncelli R."/>
        </authorList>
    </citation>
    <scope>NUCLEOTIDE SEQUENCE</scope>
    <source>
        <strain evidence="2">CIFC_Que2</strain>
    </source>
</reference>